<evidence type="ECO:0000259" key="1">
    <source>
        <dbReference type="Pfam" id="PF00656"/>
    </source>
</evidence>
<gene>
    <name evidence="2" type="ORF">VB776_15720</name>
</gene>
<evidence type="ECO:0000313" key="2">
    <source>
        <dbReference type="EMBL" id="MEA5404381.1"/>
    </source>
</evidence>
<dbReference type="Proteomes" id="UP001303899">
    <property type="component" value="Unassembled WGS sequence"/>
</dbReference>
<evidence type="ECO:0000313" key="3">
    <source>
        <dbReference type="Proteomes" id="UP001303899"/>
    </source>
</evidence>
<proteinExistence type="predicted"/>
<name>A0ABU5S7Q1_9BACT</name>
<feature type="domain" description="Peptidase C14 caspase" evidence="1">
    <location>
        <begin position="52"/>
        <end position="268"/>
    </location>
</feature>
<dbReference type="Pfam" id="PF00656">
    <property type="entry name" value="Peptidase_C14"/>
    <property type="match status" value="1"/>
</dbReference>
<accession>A0ABU5S7Q1</accession>
<comment type="caution">
    <text evidence="2">The sequence shown here is derived from an EMBL/GenBank/DDBJ whole genome shotgun (WGS) entry which is preliminary data.</text>
</comment>
<dbReference type="EMBL" id="JAYGIL010000020">
    <property type="protein sequence ID" value="MEA5404381.1"/>
    <property type="molecule type" value="Genomic_DNA"/>
</dbReference>
<keyword evidence="3" id="KW-1185">Reference proteome</keyword>
<dbReference type="RefSeq" id="WP_323697711.1">
    <property type="nucleotide sequence ID" value="NZ_JAYGIL010000020.1"/>
</dbReference>
<protein>
    <submittedName>
        <fullName evidence="2">Caspase family protein</fullName>
    </submittedName>
</protein>
<dbReference type="Gene3D" id="3.40.50.1460">
    <property type="match status" value="1"/>
</dbReference>
<dbReference type="InterPro" id="IPR011600">
    <property type="entry name" value="Pept_C14_caspase"/>
</dbReference>
<sequence>MKRRMFLSKLSGLGLFTFLSKPKDCVQIEKPILNVLLAVDLSQESRKKDRLADLRAMEFFFRSKGEMAGMNVQVHTFLNASFTPTHLIEAINKIGDITKNQPQNSGIAFYFSGHGANFGDEIFPRFSFGSEVLAMNKLNAMIGACNPRLRFILADCCNNFIQGMSQIPNTANPTDEDLVKKLFWDFGASNVRKTILICAAERGEYSYSVESGSIFQQMFRKAFYECTSNDNISASWEQIKNRTMKEVKRILDRQSKTTGVSYGQAPIFKIISTSDI</sequence>
<organism evidence="2 3">
    <name type="scientific">Arcicella gelida</name>
    <dbReference type="NCBI Taxonomy" id="2984195"/>
    <lineage>
        <taxon>Bacteria</taxon>
        <taxon>Pseudomonadati</taxon>
        <taxon>Bacteroidota</taxon>
        <taxon>Cytophagia</taxon>
        <taxon>Cytophagales</taxon>
        <taxon>Flectobacillaceae</taxon>
        <taxon>Arcicella</taxon>
    </lineage>
</organism>
<reference evidence="2 3" key="1">
    <citation type="submission" date="2023-12" db="EMBL/GenBank/DDBJ databases">
        <title>Novel species of the genus Arcicella isolated from rivers.</title>
        <authorList>
            <person name="Lu H."/>
        </authorList>
    </citation>
    <scope>NUCLEOTIDE SEQUENCE [LARGE SCALE GENOMIC DNA]</scope>
    <source>
        <strain evidence="2 3">DC2W</strain>
    </source>
</reference>